<organism evidence="5 6">
    <name type="scientific">Novosphingobium mangrovi</name>
    <name type="common">ex Hu et al. 2023</name>
    <dbReference type="NCBI Taxonomy" id="2930094"/>
    <lineage>
        <taxon>Bacteria</taxon>
        <taxon>Pseudomonadati</taxon>
        <taxon>Pseudomonadota</taxon>
        <taxon>Alphaproteobacteria</taxon>
        <taxon>Sphingomonadales</taxon>
        <taxon>Sphingomonadaceae</taxon>
        <taxon>Novosphingobium</taxon>
    </lineage>
</organism>
<keyword evidence="6" id="KW-1185">Reference proteome</keyword>
<dbReference type="InterPro" id="IPR019826">
    <property type="entry name" value="Carboxylesterase_B_AS"/>
</dbReference>
<dbReference type="InterPro" id="IPR050309">
    <property type="entry name" value="Type-B_Carboxylest/Lipase"/>
</dbReference>
<gene>
    <name evidence="5" type="ORF">MTR65_13440</name>
</gene>
<dbReference type="PANTHER" id="PTHR11559">
    <property type="entry name" value="CARBOXYLESTERASE"/>
    <property type="match status" value="1"/>
</dbReference>
<reference evidence="5" key="1">
    <citation type="submission" date="2022-03" db="EMBL/GenBank/DDBJ databases">
        <title>Identification of a novel bacterium isolated from mangrove sediments.</title>
        <authorList>
            <person name="Pan X."/>
        </authorList>
    </citation>
    <scope>NUCLEOTIDE SEQUENCE</scope>
    <source>
        <strain evidence="5">B2637</strain>
    </source>
</reference>
<evidence type="ECO:0000256" key="2">
    <source>
        <dbReference type="ARBA" id="ARBA00022801"/>
    </source>
</evidence>
<comment type="similarity">
    <text evidence="1 3">Belongs to the type-B carboxylesterase/lipase family.</text>
</comment>
<dbReference type="InterPro" id="IPR006311">
    <property type="entry name" value="TAT_signal"/>
</dbReference>
<evidence type="ECO:0000313" key="5">
    <source>
        <dbReference type="EMBL" id="MCJ1961693.1"/>
    </source>
</evidence>
<dbReference type="Pfam" id="PF00135">
    <property type="entry name" value="COesterase"/>
    <property type="match status" value="1"/>
</dbReference>
<dbReference type="EMBL" id="JALHAT010000024">
    <property type="protein sequence ID" value="MCJ1961693.1"/>
    <property type="molecule type" value="Genomic_DNA"/>
</dbReference>
<comment type="caution">
    <text evidence="5">The sequence shown here is derived from an EMBL/GenBank/DDBJ whole genome shotgun (WGS) entry which is preliminary data.</text>
</comment>
<dbReference type="PROSITE" id="PS51318">
    <property type="entry name" value="TAT"/>
    <property type="match status" value="1"/>
</dbReference>
<sequence length="560" mass="58820">MPSRRDALSAGLLLSGGLALAPSAGAAAASARTHNGTGAASTLTTPAGLVVETTGGRVRGYESRGIATFKGIPYGADTGGEGRFLPPRKVDPWPGTRLCLVPGAICPQAGEGPSASPMAFLNPGTPSIESEDCLNLNVWTPETGTGKRPVMVWIHGGNYSTGSSLAIRATDGEALARRGDVVVVSVNHRLNALGYLDLGALGTDPDFAASGNAGMLDLVLALEWVRENIAQFGGDPGNVTIFGQSGGGLKVTTLCAMPAARGLFHKAIAQSGSISQLFGREMTEPLARGLLSRLDVPASDLRKLQSLPLAQVQAAAQAAQGQWFAKAKPGEIWHLVGWAPVRDGAIIPADPYSAQGRALSADIPLMVGTVRHEFCLTMFTLEAEKRTWADLREGIGAAFRDPDPLIAAYRAAHPEEKPVGLQAMMSADSFNRHNALEQARGQTSAGGAPAFLYRFDWITPQFDGAPRAYHCSELPLVFDSLDIAPEAAGTGPRAKAMAANAADAWIAFARSGNPSHAGIGTWAPLSSAQDAATMVFDDTCRMERQNTDLIARMRDHALWL</sequence>
<evidence type="ECO:0000259" key="4">
    <source>
        <dbReference type="Pfam" id="PF00135"/>
    </source>
</evidence>
<feature type="signal peptide" evidence="3">
    <location>
        <begin position="1"/>
        <end position="26"/>
    </location>
</feature>
<dbReference type="Gene3D" id="3.40.50.1820">
    <property type="entry name" value="alpha/beta hydrolase"/>
    <property type="match status" value="1"/>
</dbReference>
<dbReference type="RefSeq" id="WP_243801029.1">
    <property type="nucleotide sequence ID" value="NZ_JALHAT010000024.1"/>
</dbReference>
<proteinExistence type="inferred from homology"/>
<dbReference type="InterPro" id="IPR029058">
    <property type="entry name" value="AB_hydrolase_fold"/>
</dbReference>
<dbReference type="SUPFAM" id="SSF53474">
    <property type="entry name" value="alpha/beta-Hydrolases"/>
    <property type="match status" value="1"/>
</dbReference>
<accession>A0ABT0AER3</accession>
<protein>
    <recommendedName>
        <fullName evidence="3">Carboxylic ester hydrolase</fullName>
        <ecNumber evidence="3">3.1.1.-</ecNumber>
    </recommendedName>
</protein>
<dbReference type="PROSITE" id="PS00122">
    <property type="entry name" value="CARBOXYLESTERASE_B_1"/>
    <property type="match status" value="1"/>
</dbReference>
<feature type="chain" id="PRO_5044970972" description="Carboxylic ester hydrolase" evidence="3">
    <location>
        <begin position="27"/>
        <end position="560"/>
    </location>
</feature>
<evidence type="ECO:0000256" key="3">
    <source>
        <dbReference type="RuleBase" id="RU361235"/>
    </source>
</evidence>
<keyword evidence="3" id="KW-0732">Signal</keyword>
<feature type="domain" description="Carboxylesterase type B" evidence="4">
    <location>
        <begin position="49"/>
        <end position="544"/>
    </location>
</feature>
<dbReference type="Proteomes" id="UP001162802">
    <property type="component" value="Unassembled WGS sequence"/>
</dbReference>
<dbReference type="InterPro" id="IPR002018">
    <property type="entry name" value="CarbesteraseB"/>
</dbReference>
<evidence type="ECO:0000256" key="1">
    <source>
        <dbReference type="ARBA" id="ARBA00005964"/>
    </source>
</evidence>
<evidence type="ECO:0000313" key="6">
    <source>
        <dbReference type="Proteomes" id="UP001162802"/>
    </source>
</evidence>
<name>A0ABT0AER3_9SPHN</name>
<keyword evidence="2 3" id="KW-0378">Hydrolase</keyword>
<dbReference type="EC" id="3.1.1.-" evidence="3"/>